<dbReference type="InterPro" id="IPR008407">
    <property type="entry name" value="Brnchd-chn_aa_trnsp_AzlD"/>
</dbReference>
<dbReference type="RefSeq" id="WP_076109297.1">
    <property type="nucleotide sequence ID" value="NZ_MPTB01000003.1"/>
</dbReference>
<protein>
    <submittedName>
        <fullName evidence="2">Branched-chain amino acid ABC transporter</fullName>
    </submittedName>
</protein>
<evidence type="ECO:0000313" key="3">
    <source>
        <dbReference type="Proteomes" id="UP000187412"/>
    </source>
</evidence>
<dbReference type="Proteomes" id="UP000187412">
    <property type="component" value="Unassembled WGS sequence"/>
</dbReference>
<keyword evidence="1" id="KW-0812">Transmembrane</keyword>
<gene>
    <name evidence="2" type="ORF">BSK56_03265</name>
</gene>
<dbReference type="EMBL" id="MPTB01000003">
    <property type="protein sequence ID" value="OMD52441.1"/>
    <property type="molecule type" value="Genomic_DNA"/>
</dbReference>
<comment type="caution">
    <text evidence="2">The sequence shown here is derived from an EMBL/GenBank/DDBJ whole genome shotgun (WGS) entry which is preliminary data.</text>
</comment>
<dbReference type="Pfam" id="PF05437">
    <property type="entry name" value="AzlD"/>
    <property type="match status" value="1"/>
</dbReference>
<evidence type="ECO:0000256" key="1">
    <source>
        <dbReference type="SAM" id="Phobius"/>
    </source>
</evidence>
<name>A0ABX3HNS4_PAEBO</name>
<organism evidence="2 3">
    <name type="scientific">Paenibacillus borealis</name>
    <dbReference type="NCBI Taxonomy" id="160799"/>
    <lineage>
        <taxon>Bacteria</taxon>
        <taxon>Bacillati</taxon>
        <taxon>Bacillota</taxon>
        <taxon>Bacilli</taxon>
        <taxon>Bacillales</taxon>
        <taxon>Paenibacillaceae</taxon>
        <taxon>Paenibacillus</taxon>
    </lineage>
</organism>
<keyword evidence="1" id="KW-0472">Membrane</keyword>
<keyword evidence="1" id="KW-1133">Transmembrane helix</keyword>
<accession>A0ABX3HNS4</accession>
<sequence>MEIRLDIFLIIFGAALVTFIPRVLPMMLLSRITIPEWGMRWLSYVPIAIMSALVAQELFIEEGKFTSLSSNVELIAALPTFWVAIKTRSLLGTVLTGVLSLMLLRLLM</sequence>
<feature type="transmembrane region" description="Helical" evidence="1">
    <location>
        <begin position="80"/>
        <end position="104"/>
    </location>
</feature>
<proteinExistence type="predicted"/>
<evidence type="ECO:0000313" key="2">
    <source>
        <dbReference type="EMBL" id="OMD52441.1"/>
    </source>
</evidence>
<reference evidence="2 3" key="1">
    <citation type="submission" date="2016-10" db="EMBL/GenBank/DDBJ databases">
        <title>Paenibacillus species isolates.</title>
        <authorList>
            <person name="Beno S.M."/>
        </authorList>
    </citation>
    <scope>NUCLEOTIDE SEQUENCE [LARGE SCALE GENOMIC DNA]</scope>
    <source>
        <strain evidence="2 3">FSL H7-0744</strain>
    </source>
</reference>
<feature type="transmembrane region" description="Helical" evidence="1">
    <location>
        <begin position="6"/>
        <end position="29"/>
    </location>
</feature>
<keyword evidence="3" id="KW-1185">Reference proteome</keyword>